<evidence type="ECO:0000256" key="8">
    <source>
        <dbReference type="ARBA" id="ARBA00038999"/>
    </source>
</evidence>
<dbReference type="PANTHER" id="PTHR47448">
    <property type="entry name" value="DUAL SPECIFICITY MITOGEN-ACTIVATED PROTEIN KINASE KINASE DSOR1-LIKE PROTEIN"/>
    <property type="match status" value="1"/>
</dbReference>
<dbReference type="Proteomes" id="UP001378960">
    <property type="component" value="Unassembled WGS sequence"/>
</dbReference>
<name>A0AAV5R794_PICKL</name>
<dbReference type="InterPro" id="IPR008271">
    <property type="entry name" value="Ser/Thr_kinase_AS"/>
</dbReference>
<dbReference type="EC" id="2.7.12.2" evidence="8"/>
<accession>A0AAV5R794</accession>
<evidence type="ECO:0000313" key="15">
    <source>
        <dbReference type="EMBL" id="GMM47136.1"/>
    </source>
</evidence>
<evidence type="ECO:0000313" key="16">
    <source>
        <dbReference type="Proteomes" id="UP001378960"/>
    </source>
</evidence>
<evidence type="ECO:0000256" key="3">
    <source>
        <dbReference type="ARBA" id="ARBA00022679"/>
    </source>
</evidence>
<comment type="similarity">
    <text evidence="7">Belongs to the protein kinase superfamily. STE Ser/Thr protein kinase family. MAP kinase kinase subfamily.</text>
</comment>
<dbReference type="PANTHER" id="PTHR47448:SF1">
    <property type="entry name" value="SERINE_THREONINE-PROTEIN KINASE STE7 HOMOLOG"/>
    <property type="match status" value="1"/>
</dbReference>
<keyword evidence="4 12" id="KW-0547">Nucleotide-binding</keyword>
<keyword evidence="5 15" id="KW-0418">Kinase</keyword>
<dbReference type="PROSITE" id="PS00107">
    <property type="entry name" value="PROTEIN_KINASE_ATP"/>
    <property type="match status" value="1"/>
</dbReference>
<comment type="catalytic activity">
    <reaction evidence="10">
        <text>L-threonyl-[protein] + ATP = O-phospho-L-threonyl-[protein] + ADP + H(+)</text>
        <dbReference type="Rhea" id="RHEA:46608"/>
        <dbReference type="Rhea" id="RHEA-COMP:11060"/>
        <dbReference type="Rhea" id="RHEA-COMP:11605"/>
        <dbReference type="ChEBI" id="CHEBI:15378"/>
        <dbReference type="ChEBI" id="CHEBI:30013"/>
        <dbReference type="ChEBI" id="CHEBI:30616"/>
        <dbReference type="ChEBI" id="CHEBI:61977"/>
        <dbReference type="ChEBI" id="CHEBI:456216"/>
        <dbReference type="EC" id="2.7.12.2"/>
    </reaction>
</comment>
<evidence type="ECO:0000256" key="11">
    <source>
        <dbReference type="ARBA" id="ARBA00051693"/>
    </source>
</evidence>
<feature type="region of interest" description="Disordered" evidence="13">
    <location>
        <begin position="1"/>
        <end position="46"/>
    </location>
</feature>
<dbReference type="GO" id="GO:0004674">
    <property type="term" value="F:protein serine/threonine kinase activity"/>
    <property type="evidence" value="ECO:0007669"/>
    <property type="project" value="UniProtKB-KW"/>
</dbReference>
<evidence type="ECO:0000259" key="14">
    <source>
        <dbReference type="PROSITE" id="PS50011"/>
    </source>
</evidence>
<evidence type="ECO:0000256" key="5">
    <source>
        <dbReference type="ARBA" id="ARBA00022777"/>
    </source>
</evidence>
<comment type="caution">
    <text evidence="15">The sequence shown here is derived from an EMBL/GenBank/DDBJ whole genome shotgun (WGS) entry which is preliminary data.</text>
</comment>
<dbReference type="FunFam" id="1.10.510.10:FF:000921">
    <property type="entry name" value="Serine/threonine-protein kinase STE7"/>
    <property type="match status" value="1"/>
</dbReference>
<protein>
    <recommendedName>
        <fullName evidence="8">mitogen-activated protein kinase kinase</fullName>
        <ecNumber evidence="8">2.7.12.2</ecNumber>
    </recommendedName>
</protein>
<dbReference type="SMART" id="SM00220">
    <property type="entry name" value="S_TKc"/>
    <property type="match status" value="1"/>
</dbReference>
<dbReference type="PROSITE" id="PS00108">
    <property type="entry name" value="PROTEIN_KINASE_ST"/>
    <property type="match status" value="1"/>
</dbReference>
<evidence type="ECO:0000256" key="13">
    <source>
        <dbReference type="SAM" id="MobiDB-lite"/>
    </source>
</evidence>
<dbReference type="SUPFAM" id="SSF56112">
    <property type="entry name" value="Protein kinase-like (PK-like)"/>
    <property type="match status" value="1"/>
</dbReference>
<gene>
    <name evidence="15" type="ORF">DAPK24_037110</name>
</gene>
<feature type="domain" description="Protein kinase" evidence="14">
    <location>
        <begin position="218"/>
        <end position="475"/>
    </location>
</feature>
<dbReference type="InterPro" id="IPR000719">
    <property type="entry name" value="Prot_kinase_dom"/>
</dbReference>
<feature type="compositionally biased region" description="Polar residues" evidence="13">
    <location>
        <begin position="15"/>
        <end position="42"/>
    </location>
</feature>
<dbReference type="PROSITE" id="PS50011">
    <property type="entry name" value="PROTEIN_KINASE_DOM"/>
    <property type="match status" value="1"/>
</dbReference>
<organism evidence="15 16">
    <name type="scientific">Pichia kluyveri</name>
    <name type="common">Yeast</name>
    <dbReference type="NCBI Taxonomy" id="36015"/>
    <lineage>
        <taxon>Eukaryota</taxon>
        <taxon>Fungi</taxon>
        <taxon>Dikarya</taxon>
        <taxon>Ascomycota</taxon>
        <taxon>Saccharomycotina</taxon>
        <taxon>Pichiomycetes</taxon>
        <taxon>Pichiales</taxon>
        <taxon>Pichiaceae</taxon>
        <taxon>Pichia</taxon>
    </lineage>
</organism>
<dbReference type="GO" id="GO:0005524">
    <property type="term" value="F:ATP binding"/>
    <property type="evidence" value="ECO:0007669"/>
    <property type="project" value="UniProtKB-UniRule"/>
</dbReference>
<evidence type="ECO:0000256" key="4">
    <source>
        <dbReference type="ARBA" id="ARBA00022741"/>
    </source>
</evidence>
<dbReference type="GO" id="GO:0071507">
    <property type="term" value="P:pheromone response MAPK cascade"/>
    <property type="evidence" value="ECO:0007669"/>
    <property type="project" value="UniProtKB-ARBA"/>
</dbReference>
<dbReference type="InterPro" id="IPR017441">
    <property type="entry name" value="Protein_kinase_ATP_BS"/>
</dbReference>
<dbReference type="InterPro" id="IPR011009">
    <property type="entry name" value="Kinase-like_dom_sf"/>
</dbReference>
<dbReference type="EMBL" id="BTGB01000005">
    <property type="protein sequence ID" value="GMM47136.1"/>
    <property type="molecule type" value="Genomic_DNA"/>
</dbReference>
<comment type="catalytic activity">
    <reaction evidence="9">
        <text>L-seryl-[protein] + ATP = O-phospho-L-seryl-[protein] + ADP + H(+)</text>
        <dbReference type="Rhea" id="RHEA:17989"/>
        <dbReference type="Rhea" id="RHEA-COMP:9863"/>
        <dbReference type="Rhea" id="RHEA-COMP:11604"/>
        <dbReference type="ChEBI" id="CHEBI:15378"/>
        <dbReference type="ChEBI" id="CHEBI:29999"/>
        <dbReference type="ChEBI" id="CHEBI:30616"/>
        <dbReference type="ChEBI" id="CHEBI:83421"/>
        <dbReference type="ChEBI" id="CHEBI:456216"/>
        <dbReference type="EC" id="2.7.12.2"/>
    </reaction>
</comment>
<evidence type="ECO:0000256" key="7">
    <source>
        <dbReference type="ARBA" id="ARBA00038035"/>
    </source>
</evidence>
<feature type="binding site" evidence="12">
    <location>
        <position position="247"/>
    </location>
    <ligand>
        <name>ATP</name>
        <dbReference type="ChEBI" id="CHEBI:30616"/>
    </ligand>
</feature>
<dbReference type="GO" id="GO:0030447">
    <property type="term" value="P:filamentous growth"/>
    <property type="evidence" value="ECO:0007669"/>
    <property type="project" value="UniProtKB-ARBA"/>
</dbReference>
<dbReference type="InterPro" id="IPR050915">
    <property type="entry name" value="MAP_kinase_kinase"/>
</dbReference>
<keyword evidence="6 12" id="KW-0067">ATP-binding</keyword>
<dbReference type="GO" id="GO:0051286">
    <property type="term" value="C:cell tip"/>
    <property type="evidence" value="ECO:0007669"/>
    <property type="project" value="UniProtKB-ARBA"/>
</dbReference>
<sequence length="514" mass="57911">MASANKKLPEMPSLSFKQPQTIHMSNESLSSQRIKNMNSEPPSLSLRRKCPELSLNIRNNNTNMESYRNFTDDPLQFSASSADDAFLLTDNETMTPGTPIRTPYRPSSTRNNSNVVIVQQSDSNMISTRLMSSKSNKFNSSSDSIDSEIPLRSMNRRNAKKLTLDPINTNIGNSEIPNSPLLNVKDPERRIDADELIENIRNLELGLEYQMSIRADELVSLKKLGSGQSGTVSKVLHLPSQKTMARKTVHLEAKEVIQSQILRELRIMHECNSPFIIDFYGTFLNEGNVVICMEYADCGSLAHVFKITGSFPEFMLKHVAYSVLSGLIYLYDNHRIIHRDVKPSNVLLTSKGRVKLCDFGVSRELINSLADTFVGTSTYMSPERIQGGVYSVKGDVWSLGIMLYELASGNLAFANDNNSSSTSILELLQRIVNEKPPSLSTKEGYSEELCDFISLCLKKENQRSSPWSLMSHPFLSDFLNDDKIHISSKYKSDIKKWSKNVRRVQKGKPIRETE</sequence>
<dbReference type="FunFam" id="3.30.200.20:FF:000040">
    <property type="entry name" value="Dual specificity mitogen-activated protein kinase kinase"/>
    <property type="match status" value="1"/>
</dbReference>
<dbReference type="AlphaFoldDB" id="A0AAV5R794"/>
<dbReference type="GO" id="GO:0004708">
    <property type="term" value="F:MAP kinase kinase activity"/>
    <property type="evidence" value="ECO:0007669"/>
    <property type="project" value="UniProtKB-EC"/>
</dbReference>
<evidence type="ECO:0000256" key="10">
    <source>
        <dbReference type="ARBA" id="ARBA00049299"/>
    </source>
</evidence>
<dbReference type="Pfam" id="PF00069">
    <property type="entry name" value="Pkinase"/>
    <property type="match status" value="1"/>
</dbReference>
<evidence type="ECO:0000256" key="2">
    <source>
        <dbReference type="ARBA" id="ARBA00022553"/>
    </source>
</evidence>
<evidence type="ECO:0000256" key="12">
    <source>
        <dbReference type="PROSITE-ProRule" id="PRU10141"/>
    </source>
</evidence>
<evidence type="ECO:0000256" key="9">
    <source>
        <dbReference type="ARBA" id="ARBA00049014"/>
    </source>
</evidence>
<keyword evidence="3" id="KW-0808">Transferase</keyword>
<comment type="catalytic activity">
    <reaction evidence="11">
        <text>L-tyrosyl-[protein] + ATP = O-phospho-L-tyrosyl-[protein] + ADP + H(+)</text>
        <dbReference type="Rhea" id="RHEA:10596"/>
        <dbReference type="Rhea" id="RHEA-COMP:10136"/>
        <dbReference type="Rhea" id="RHEA-COMP:20101"/>
        <dbReference type="ChEBI" id="CHEBI:15378"/>
        <dbReference type="ChEBI" id="CHEBI:30616"/>
        <dbReference type="ChEBI" id="CHEBI:46858"/>
        <dbReference type="ChEBI" id="CHEBI:61978"/>
        <dbReference type="ChEBI" id="CHEBI:456216"/>
        <dbReference type="EC" id="2.7.12.2"/>
    </reaction>
</comment>
<dbReference type="Gene3D" id="3.30.200.20">
    <property type="entry name" value="Phosphorylase Kinase, domain 1"/>
    <property type="match status" value="1"/>
</dbReference>
<dbReference type="Gene3D" id="1.10.510.10">
    <property type="entry name" value="Transferase(Phosphotransferase) domain 1"/>
    <property type="match status" value="1"/>
</dbReference>
<proteinExistence type="inferred from homology"/>
<keyword evidence="2" id="KW-0597">Phosphoprotein</keyword>
<reference evidence="15 16" key="1">
    <citation type="journal article" date="2023" name="Elife">
        <title>Identification of key yeast species and microbe-microbe interactions impacting larval growth of Drosophila in the wild.</title>
        <authorList>
            <person name="Mure A."/>
            <person name="Sugiura Y."/>
            <person name="Maeda R."/>
            <person name="Honda K."/>
            <person name="Sakurai N."/>
            <person name="Takahashi Y."/>
            <person name="Watada M."/>
            <person name="Katoh T."/>
            <person name="Gotoh A."/>
            <person name="Gotoh Y."/>
            <person name="Taniguchi I."/>
            <person name="Nakamura K."/>
            <person name="Hayashi T."/>
            <person name="Katayama T."/>
            <person name="Uemura T."/>
            <person name="Hattori Y."/>
        </authorList>
    </citation>
    <scope>NUCLEOTIDE SEQUENCE [LARGE SCALE GENOMIC DNA]</scope>
    <source>
        <strain evidence="15 16">PK-24</strain>
    </source>
</reference>
<keyword evidence="1" id="KW-0723">Serine/threonine-protein kinase</keyword>
<evidence type="ECO:0000256" key="1">
    <source>
        <dbReference type="ARBA" id="ARBA00022527"/>
    </source>
</evidence>
<feature type="region of interest" description="Disordered" evidence="13">
    <location>
        <begin position="90"/>
        <end position="110"/>
    </location>
</feature>
<evidence type="ECO:0000256" key="6">
    <source>
        <dbReference type="ARBA" id="ARBA00022840"/>
    </source>
</evidence>
<keyword evidence="16" id="KW-1185">Reference proteome</keyword>